<evidence type="ECO:0000256" key="1">
    <source>
        <dbReference type="SAM" id="MobiDB-lite"/>
    </source>
</evidence>
<evidence type="ECO:0000256" key="2">
    <source>
        <dbReference type="SAM" id="SignalP"/>
    </source>
</evidence>
<comment type="caution">
    <text evidence="3">The sequence shown here is derived from an EMBL/GenBank/DDBJ whole genome shotgun (WGS) entry which is preliminary data.</text>
</comment>
<evidence type="ECO:0000313" key="3">
    <source>
        <dbReference type="EMBL" id="KAF7937311.1"/>
    </source>
</evidence>
<evidence type="ECO:0000313" key="4">
    <source>
        <dbReference type="Proteomes" id="UP000783213"/>
    </source>
</evidence>
<feature type="signal peptide" evidence="2">
    <location>
        <begin position="1"/>
        <end position="18"/>
    </location>
</feature>
<feature type="compositionally biased region" description="Low complexity" evidence="1">
    <location>
        <begin position="472"/>
        <end position="490"/>
    </location>
</feature>
<accession>A0ABQ7IYE1</accession>
<dbReference type="Proteomes" id="UP000783213">
    <property type="component" value="Unassembled WGS sequence"/>
</dbReference>
<feature type="region of interest" description="Disordered" evidence="1">
    <location>
        <begin position="433"/>
        <end position="529"/>
    </location>
</feature>
<keyword evidence="4" id="KW-1185">Reference proteome</keyword>
<reference evidence="3 4" key="1">
    <citation type="journal article" date="2020" name="Genome Biol. Evol.">
        <title>Comparative genomics of Sclerotiniaceae.</title>
        <authorList>
            <person name="Valero Jimenez C.A."/>
            <person name="Steentjes M."/>
            <person name="Scholten O.E."/>
            <person name="Van Kan J.A.L."/>
        </authorList>
    </citation>
    <scope>NUCLEOTIDE SEQUENCE [LARGE SCALE GENOMIC DNA]</scope>
    <source>
        <strain evidence="3 4">B1</strain>
    </source>
</reference>
<evidence type="ECO:0008006" key="5">
    <source>
        <dbReference type="Google" id="ProtNLM"/>
    </source>
</evidence>
<sequence>MKSFFCFSVILLARSVVSENIPFCAPAQVKYCVLDDCLQPLINQTTSGPQFCGKYLENDSISIPDYIPAAAPASRISSACSCLIQAQPTAKPTTQSSNVVGSIELSVSTKTFPSLETSVRTIPSAIVSVVPTSPPAIPGSGNQFTTSIIYSLSTYTTQLSGLLVTNTQSVVDSTTTYPVTHEITQSPSPKSTAPVGYTTSIVYTLSSYTNPSGEVITKTIVDYTTVCPVTAKITSTSQALGELASESTTAYETSTIYKISTYTTLGQTITKTLVDYSTVYSITKILSPSPTPKSTVEYTTSTVYSLSTRTYTSSEETFTVTDTVVDYTTVCPITEKSSPTPEPTVQYTTSTVYSLSTSTYITSGKAVTVTNTVVDHTTVCPVTQSASSTQGTSSLTMFPSAASSTESVILTSASDNSIVPSSVSVSASVSSSSIAVQSTKTRSRHSRTKCTKASHSTQSYPFGNSTSLYRPTGTGSSSPSSISGTAYSSSVRYPMSNSTTSDLPLGTASSTAHQVTDSTRLQVPSGTGYSASSTAYVIANSTSSTSSNVPSGTGYSAPANSTTTEILPTSASSLEINSSTSESPETTEIPITSAPSTTSSLVLPSVTAFCSTDAAALVFAAAGTPVTSYCSSLLSIQPTYADEQYVFVTKTTLVTTTTTVSPATITVFKRTTRSDPYPFTSTYDLAQQSSACSCLSIQPAVIAETVTITVPATSLVVVSTTIPACTPSPTQVVVNGDFETATSGSYQTPWVLGSLAYVQSKVNNAFTSYSGDKFVTLYGQSSTTATISQQIDSLVPGQSYTLSYYMSVMGVIVVPTASCVVSASVGGVVVDTATITYLNIASYRTSYSQRSVAVVPITQSAQLKMTWQCGSQVIIAVNLLLDNISMVGAGQSCDVSP</sequence>
<proteinExistence type="predicted"/>
<dbReference type="EMBL" id="RCSX01000003">
    <property type="protein sequence ID" value="KAF7937311.1"/>
    <property type="molecule type" value="Genomic_DNA"/>
</dbReference>
<feature type="compositionally biased region" description="Polar residues" evidence="1">
    <location>
        <begin position="495"/>
        <end position="529"/>
    </location>
</feature>
<name>A0ABQ7IYE1_9HELO</name>
<organism evidence="3 4">
    <name type="scientific">Botrytis deweyae</name>
    <dbReference type="NCBI Taxonomy" id="2478750"/>
    <lineage>
        <taxon>Eukaryota</taxon>
        <taxon>Fungi</taxon>
        <taxon>Dikarya</taxon>
        <taxon>Ascomycota</taxon>
        <taxon>Pezizomycotina</taxon>
        <taxon>Leotiomycetes</taxon>
        <taxon>Helotiales</taxon>
        <taxon>Sclerotiniaceae</taxon>
        <taxon>Botrytis</taxon>
    </lineage>
</organism>
<gene>
    <name evidence="3" type="ORF">EAE98_001625</name>
</gene>
<feature type="compositionally biased region" description="Polar residues" evidence="1">
    <location>
        <begin position="453"/>
        <end position="469"/>
    </location>
</feature>
<feature type="compositionally biased region" description="Polar residues" evidence="1">
    <location>
        <begin position="549"/>
        <end position="567"/>
    </location>
</feature>
<dbReference type="RefSeq" id="XP_038814229.1">
    <property type="nucleotide sequence ID" value="XM_038949244.1"/>
</dbReference>
<keyword evidence="2" id="KW-0732">Signal</keyword>
<feature type="chain" id="PRO_5046972219" description="CBM-cenC domain-containing protein" evidence="2">
    <location>
        <begin position="19"/>
        <end position="897"/>
    </location>
</feature>
<feature type="region of interest" description="Disordered" evidence="1">
    <location>
        <begin position="542"/>
        <end position="598"/>
    </location>
</feature>
<feature type="compositionally biased region" description="Low complexity" evidence="1">
    <location>
        <begin position="569"/>
        <end position="598"/>
    </location>
</feature>
<feature type="compositionally biased region" description="Basic residues" evidence="1">
    <location>
        <begin position="441"/>
        <end position="452"/>
    </location>
</feature>
<protein>
    <recommendedName>
        <fullName evidence="5">CBM-cenC domain-containing protein</fullName>
    </recommendedName>
</protein>
<dbReference type="GeneID" id="62228399"/>